<gene>
    <name evidence="1" type="ORF">LTRI10_LOCUS9395</name>
</gene>
<dbReference type="AlphaFoldDB" id="A0AAV2CZW2"/>
<organism evidence="1 2">
    <name type="scientific">Linum trigynum</name>
    <dbReference type="NCBI Taxonomy" id="586398"/>
    <lineage>
        <taxon>Eukaryota</taxon>
        <taxon>Viridiplantae</taxon>
        <taxon>Streptophyta</taxon>
        <taxon>Embryophyta</taxon>
        <taxon>Tracheophyta</taxon>
        <taxon>Spermatophyta</taxon>
        <taxon>Magnoliopsida</taxon>
        <taxon>eudicotyledons</taxon>
        <taxon>Gunneridae</taxon>
        <taxon>Pentapetalae</taxon>
        <taxon>rosids</taxon>
        <taxon>fabids</taxon>
        <taxon>Malpighiales</taxon>
        <taxon>Linaceae</taxon>
        <taxon>Linum</taxon>
    </lineage>
</organism>
<dbReference type="Proteomes" id="UP001497516">
    <property type="component" value="Chromosome 10"/>
</dbReference>
<protein>
    <submittedName>
        <fullName evidence="1">Uncharacterized protein</fullName>
    </submittedName>
</protein>
<evidence type="ECO:0000313" key="1">
    <source>
        <dbReference type="EMBL" id="CAL1362303.1"/>
    </source>
</evidence>
<reference evidence="1 2" key="1">
    <citation type="submission" date="2024-04" db="EMBL/GenBank/DDBJ databases">
        <authorList>
            <person name="Fracassetti M."/>
        </authorList>
    </citation>
    <scope>NUCLEOTIDE SEQUENCE [LARGE SCALE GENOMIC DNA]</scope>
</reference>
<sequence length="79" mass="8804">MDDAKEVSCALANHVMLTSNMSLPIDKEKAEMVLSVLCASVVRSLMYVMVCIRPDIAHKVEVFSKFVSKLENEQCEAVK</sequence>
<evidence type="ECO:0000313" key="2">
    <source>
        <dbReference type="Proteomes" id="UP001497516"/>
    </source>
</evidence>
<proteinExistence type="predicted"/>
<keyword evidence="2" id="KW-1185">Reference proteome</keyword>
<accession>A0AAV2CZW2</accession>
<name>A0AAV2CZW2_9ROSI</name>
<dbReference type="EMBL" id="OZ034814">
    <property type="protein sequence ID" value="CAL1362303.1"/>
    <property type="molecule type" value="Genomic_DNA"/>
</dbReference>